<dbReference type="Proteomes" id="UP001590951">
    <property type="component" value="Unassembled WGS sequence"/>
</dbReference>
<proteinExistence type="predicted"/>
<reference evidence="2 3" key="1">
    <citation type="submission" date="2024-09" db="EMBL/GenBank/DDBJ databases">
        <title>Rethinking Asexuality: The Enigmatic Case of Functional Sexual Genes in Lepraria (Stereocaulaceae).</title>
        <authorList>
            <person name="Doellman M."/>
            <person name="Sun Y."/>
            <person name="Barcenas-Pena A."/>
            <person name="Lumbsch H.T."/>
            <person name="Grewe F."/>
        </authorList>
    </citation>
    <scope>NUCLEOTIDE SEQUENCE [LARGE SCALE GENOMIC DNA]</scope>
    <source>
        <strain evidence="2 3">Grewe 0041</strain>
    </source>
</reference>
<keyword evidence="1" id="KW-0812">Transmembrane</keyword>
<dbReference type="EMBL" id="JBHFEH010000155">
    <property type="protein sequence ID" value="KAL2045365.1"/>
    <property type="molecule type" value="Genomic_DNA"/>
</dbReference>
<organism evidence="2 3">
    <name type="scientific">Lepraria finkii</name>
    <dbReference type="NCBI Taxonomy" id="1340010"/>
    <lineage>
        <taxon>Eukaryota</taxon>
        <taxon>Fungi</taxon>
        <taxon>Dikarya</taxon>
        <taxon>Ascomycota</taxon>
        <taxon>Pezizomycotina</taxon>
        <taxon>Lecanoromycetes</taxon>
        <taxon>OSLEUM clade</taxon>
        <taxon>Lecanoromycetidae</taxon>
        <taxon>Lecanorales</taxon>
        <taxon>Lecanorineae</taxon>
        <taxon>Stereocaulaceae</taxon>
        <taxon>Lepraria</taxon>
    </lineage>
</organism>
<name>A0ABR4AHZ1_9LECA</name>
<feature type="transmembrane region" description="Helical" evidence="1">
    <location>
        <begin position="328"/>
        <end position="349"/>
    </location>
</feature>
<feature type="transmembrane region" description="Helical" evidence="1">
    <location>
        <begin position="287"/>
        <end position="308"/>
    </location>
</feature>
<keyword evidence="1" id="KW-0472">Membrane</keyword>
<keyword evidence="1" id="KW-1133">Transmembrane helix</keyword>
<evidence type="ECO:0000313" key="2">
    <source>
        <dbReference type="EMBL" id="KAL2045365.1"/>
    </source>
</evidence>
<evidence type="ECO:0000256" key="1">
    <source>
        <dbReference type="SAM" id="Phobius"/>
    </source>
</evidence>
<evidence type="ECO:0000313" key="3">
    <source>
        <dbReference type="Proteomes" id="UP001590951"/>
    </source>
</evidence>
<accession>A0ABR4AHZ1</accession>
<dbReference type="Gene3D" id="1.20.58.340">
    <property type="entry name" value="Magnesium transport protein CorA, transmembrane region"/>
    <property type="match status" value="1"/>
</dbReference>
<gene>
    <name evidence="2" type="ORF">ABVK25_012181</name>
</gene>
<sequence length="364" mass="41847">MHSHWVFLSSNTSTNPAWRRQKLSERYQIPQCFWSPACLSLNGCFGCENLYDEKAEFRGHITWFRFFIKQLAGHSSYASNPKYIWHEMGFFTRWLHPGSGSVVCFDVPAPLQKNIIDALVFLPKDAIVCDAYAFHTFIADEVVKLYDDSVWRIRNVIRKVETSRSLESQPTANYPMLHETARHSIHSSETLEIAVECLLAMCQQHKLLFDLNLSKDKLHEVTYTKIYQALQFRLQVLRSLKARSQANEARLRNEITLAFNTLAQHDSHNTLLISRAARNDSFDMRAIAVLTLVFLPSTLVSTIFSMSFFNFSPNDANGQPSGAVSPYIWIYLAIAIPLTLFTVALWFGWQRWRSRVAAKPTEPT</sequence>
<keyword evidence="3" id="KW-1185">Reference proteome</keyword>
<protein>
    <submittedName>
        <fullName evidence="2">Uncharacterized protein</fullName>
    </submittedName>
</protein>
<comment type="caution">
    <text evidence="2">The sequence shown here is derived from an EMBL/GenBank/DDBJ whole genome shotgun (WGS) entry which is preliminary data.</text>
</comment>